<protein>
    <submittedName>
        <fullName evidence="1">Uncharacterized protein</fullName>
    </submittedName>
</protein>
<dbReference type="Proteomes" id="UP000322234">
    <property type="component" value="Unassembled WGS sequence"/>
</dbReference>
<keyword evidence="2" id="KW-1185">Reference proteome</keyword>
<proteinExistence type="predicted"/>
<evidence type="ECO:0000313" key="2">
    <source>
        <dbReference type="Proteomes" id="UP000322234"/>
    </source>
</evidence>
<reference evidence="1" key="1">
    <citation type="submission" date="2019-10" db="EMBL/GenBank/DDBJ databases">
        <title>The sequence and de novo assembly of the wild yak genome.</title>
        <authorList>
            <person name="Liu Y."/>
        </authorList>
    </citation>
    <scope>NUCLEOTIDE SEQUENCE [LARGE SCALE GENOMIC DNA]</scope>
    <source>
        <strain evidence="1">WY2019</strain>
    </source>
</reference>
<name>A0A6B0RKE1_9CETA</name>
<dbReference type="EMBL" id="VBQZ03000046">
    <property type="protein sequence ID" value="MXQ88486.1"/>
    <property type="molecule type" value="Genomic_DNA"/>
</dbReference>
<sequence length="116" mass="12996">MPAPSVELLYLTALCAKFLKRMRDNAISFVSNGDTAKKTLYSIDVHSLISTKPAVKNRKDLHGTGTTIFPSEAHDLHDGELDKQEWCHSPALLLRVDLSQRKNTSPWGPKLTHIFL</sequence>
<organism evidence="1 2">
    <name type="scientific">Bos mutus</name>
    <name type="common">wild yak</name>
    <dbReference type="NCBI Taxonomy" id="72004"/>
    <lineage>
        <taxon>Eukaryota</taxon>
        <taxon>Metazoa</taxon>
        <taxon>Chordata</taxon>
        <taxon>Craniata</taxon>
        <taxon>Vertebrata</taxon>
        <taxon>Euteleostomi</taxon>
        <taxon>Mammalia</taxon>
        <taxon>Eutheria</taxon>
        <taxon>Laurasiatheria</taxon>
        <taxon>Artiodactyla</taxon>
        <taxon>Ruminantia</taxon>
        <taxon>Pecora</taxon>
        <taxon>Bovidae</taxon>
        <taxon>Bovinae</taxon>
        <taxon>Bos</taxon>
    </lineage>
</organism>
<dbReference type="AlphaFoldDB" id="A0A6B0RKE1"/>
<gene>
    <name evidence="1" type="ORF">E5288_WYG006661</name>
</gene>
<comment type="caution">
    <text evidence="1">The sequence shown here is derived from an EMBL/GenBank/DDBJ whole genome shotgun (WGS) entry which is preliminary data.</text>
</comment>
<accession>A0A6B0RKE1</accession>
<evidence type="ECO:0000313" key="1">
    <source>
        <dbReference type="EMBL" id="MXQ88486.1"/>
    </source>
</evidence>